<comment type="cofactor">
    <cofactor evidence="1 11">
        <name>FMN</name>
        <dbReference type="ChEBI" id="CHEBI:58210"/>
    </cofactor>
</comment>
<feature type="domain" description="FMN-dependent dehydrogenase" evidence="12">
    <location>
        <begin position="154"/>
        <end position="327"/>
    </location>
</feature>
<comment type="cofactor">
    <cofactor evidence="11">
        <name>NADPH</name>
        <dbReference type="ChEBI" id="CHEBI:57783"/>
    </cofactor>
</comment>
<comment type="function">
    <text evidence="11">Involved in the biosynthesis of isoprenoids. Catalyzes the 1,3-allylic rearrangement of the homoallylic substrate isopentenyl (IPP) to its allylic isomer, dimethylallyl diphosphate (DMAPP).</text>
</comment>
<dbReference type="PIRSF" id="PIRSF003314">
    <property type="entry name" value="IPP_isomerase"/>
    <property type="match status" value="1"/>
</dbReference>
<dbReference type="NCBIfam" id="TIGR02151">
    <property type="entry name" value="IPP_isom_2"/>
    <property type="match status" value="1"/>
</dbReference>
<feature type="binding site" evidence="11">
    <location>
        <position position="184"/>
    </location>
    <ligand>
        <name>FMN</name>
        <dbReference type="ChEBI" id="CHEBI:58210"/>
    </ligand>
</feature>
<evidence type="ECO:0000256" key="7">
    <source>
        <dbReference type="ARBA" id="ARBA00022857"/>
    </source>
</evidence>
<evidence type="ECO:0000256" key="5">
    <source>
        <dbReference type="ARBA" id="ARBA00022723"/>
    </source>
</evidence>
<organism evidence="13 14">
    <name type="scientific">Apilactobacillus micheneri</name>
    <dbReference type="NCBI Taxonomy" id="1899430"/>
    <lineage>
        <taxon>Bacteria</taxon>
        <taxon>Bacillati</taxon>
        <taxon>Bacillota</taxon>
        <taxon>Bacilli</taxon>
        <taxon>Lactobacillales</taxon>
        <taxon>Lactobacillaceae</taxon>
        <taxon>Apilactobacillus</taxon>
    </lineage>
</organism>
<dbReference type="RefSeq" id="WP_140923975.1">
    <property type="nucleotide sequence ID" value="NZ_QUBF01000002.1"/>
</dbReference>
<dbReference type="GO" id="GO:0070402">
    <property type="term" value="F:NADPH binding"/>
    <property type="evidence" value="ECO:0007669"/>
    <property type="project" value="UniProtKB-UniRule"/>
</dbReference>
<comment type="caution">
    <text evidence="11">Lacks conserved residue(s) required for the propagation of feature annotation.</text>
</comment>
<feature type="binding site" evidence="11">
    <location>
        <position position="153"/>
    </location>
    <ligand>
        <name>substrate</name>
    </ligand>
</feature>
<evidence type="ECO:0000256" key="2">
    <source>
        <dbReference type="ARBA" id="ARBA00022490"/>
    </source>
</evidence>
<dbReference type="GO" id="GO:0010181">
    <property type="term" value="F:FMN binding"/>
    <property type="evidence" value="ECO:0007669"/>
    <property type="project" value="UniProtKB-UniRule"/>
</dbReference>
<comment type="subcellular location">
    <subcellularLocation>
        <location evidence="11">Cytoplasm</location>
    </subcellularLocation>
</comment>
<dbReference type="PANTHER" id="PTHR43665:SF1">
    <property type="entry name" value="ISOPENTENYL-DIPHOSPHATE DELTA-ISOMERASE"/>
    <property type="match status" value="1"/>
</dbReference>
<dbReference type="HAMAP" id="MF_00354">
    <property type="entry name" value="Idi_2"/>
    <property type="match status" value="1"/>
</dbReference>
<evidence type="ECO:0000256" key="1">
    <source>
        <dbReference type="ARBA" id="ARBA00001917"/>
    </source>
</evidence>
<comment type="cofactor">
    <cofactor evidence="11">
        <name>Mg(2+)</name>
        <dbReference type="ChEBI" id="CHEBI:18420"/>
    </cofactor>
</comment>
<feature type="binding site" evidence="11">
    <location>
        <begin position="65"/>
        <end position="67"/>
    </location>
    <ligand>
        <name>FMN</name>
        <dbReference type="ChEBI" id="CHEBI:58210"/>
    </ligand>
</feature>
<sequence>MTSQHSQRKNEHVSLAEKFFDNHSKSGFDNVRFIHQSLPEIDLNEIDLSTNIQDLKLDFPFYIEAMTGGSDYTKKLNDKLSKVAKATGIAMATGSQSIALKDNSTVGSFAITRQNYNGPIFANIGASHSLYDAKKVIKMVNADALEIHVNVAQELIMPEGDRKFYWLDNIQNIVNNVNIPVIVKEVGFGMAKETIQKLKNIGVKNINISGRGGTNFATIENFRRHNKELNYLSNWGQTTVESLLEAYSFSNDLSIIASGGIRNPLDIAKSIALGSNAVGMSGFILNSVIKNGVEETINLINEFKNGLKIIMALLSCRTIYELQQQKLVLDSNLVAYLQQRSLSY</sequence>
<evidence type="ECO:0000256" key="9">
    <source>
        <dbReference type="ARBA" id="ARBA00023235"/>
    </source>
</evidence>
<keyword evidence="8 11" id="KW-0414">Isoprene biosynthesis</keyword>
<protein>
    <recommendedName>
        <fullName evidence="11">Isopentenyl-diphosphate delta-isomerase</fullName>
        <shortName evidence="11">IPP isomerase</shortName>
        <ecNumber evidence="11">5.3.3.2</ecNumber>
    </recommendedName>
    <alternativeName>
        <fullName evidence="11">Isopentenyl diphosphate:dimethylallyl diphosphate isomerase</fullName>
    </alternativeName>
    <alternativeName>
        <fullName evidence="11">Isopentenyl pyrophosphate isomerase</fullName>
    </alternativeName>
    <alternativeName>
        <fullName evidence="11">Type 2 isopentenyl diphosphate isomerase</fullName>
        <shortName evidence="11">IDI-2</shortName>
    </alternativeName>
</protein>
<evidence type="ECO:0000256" key="8">
    <source>
        <dbReference type="ARBA" id="ARBA00023229"/>
    </source>
</evidence>
<accession>A0A9Q8IMC5</accession>
<dbReference type="GO" id="GO:0008299">
    <property type="term" value="P:isoprenoid biosynthetic process"/>
    <property type="evidence" value="ECO:0007669"/>
    <property type="project" value="UniProtKB-UniRule"/>
</dbReference>
<evidence type="ECO:0000256" key="11">
    <source>
        <dbReference type="HAMAP-Rule" id="MF_00354"/>
    </source>
</evidence>
<dbReference type="Proteomes" id="UP000784700">
    <property type="component" value="Unassembled WGS sequence"/>
</dbReference>
<comment type="similarity">
    <text evidence="11">Belongs to the IPP isomerase type 2 family.</text>
</comment>
<evidence type="ECO:0000259" key="12">
    <source>
        <dbReference type="Pfam" id="PF01070"/>
    </source>
</evidence>
<dbReference type="Gene3D" id="3.20.20.70">
    <property type="entry name" value="Aldolase class I"/>
    <property type="match status" value="1"/>
</dbReference>
<keyword evidence="4 11" id="KW-0288">FMN</keyword>
<evidence type="ECO:0000256" key="6">
    <source>
        <dbReference type="ARBA" id="ARBA00022842"/>
    </source>
</evidence>
<keyword evidence="2 11" id="KW-0963">Cytoplasm</keyword>
<dbReference type="GO" id="GO:0004452">
    <property type="term" value="F:isopentenyl-diphosphate delta-isomerase activity"/>
    <property type="evidence" value="ECO:0007669"/>
    <property type="project" value="UniProtKB-UniRule"/>
</dbReference>
<keyword evidence="3 11" id="KW-0285">Flavoprotein</keyword>
<comment type="subunit">
    <text evidence="10 11">Homooctamer. Dimer of tetramers.</text>
</comment>
<dbReference type="EMBL" id="QUBG01000002">
    <property type="protein sequence ID" value="TPR45029.1"/>
    <property type="molecule type" value="Genomic_DNA"/>
</dbReference>
<name>A0A9Q8IMC5_9LACO</name>
<gene>
    <name evidence="11" type="primary">fni</name>
    <name evidence="13" type="ORF">DY130_02220</name>
</gene>
<proteinExistence type="inferred from homology"/>
<dbReference type="GO" id="GO:0000287">
    <property type="term" value="F:magnesium ion binding"/>
    <property type="evidence" value="ECO:0007669"/>
    <property type="project" value="UniProtKB-UniRule"/>
</dbReference>
<feature type="binding site" evidence="11">
    <location>
        <begin position="260"/>
        <end position="262"/>
    </location>
    <ligand>
        <name>FMN</name>
        <dbReference type="ChEBI" id="CHEBI:58210"/>
    </ligand>
</feature>
<feature type="binding site" evidence="11">
    <location>
        <begin position="8"/>
        <end position="9"/>
    </location>
    <ligand>
        <name>substrate</name>
    </ligand>
</feature>
<dbReference type="InterPro" id="IPR013785">
    <property type="entry name" value="Aldolase_TIM"/>
</dbReference>
<evidence type="ECO:0000313" key="13">
    <source>
        <dbReference type="EMBL" id="TPR45029.1"/>
    </source>
</evidence>
<evidence type="ECO:0000256" key="3">
    <source>
        <dbReference type="ARBA" id="ARBA00022630"/>
    </source>
</evidence>
<dbReference type="PANTHER" id="PTHR43665">
    <property type="entry name" value="ISOPENTENYL-DIPHOSPHATE DELTA-ISOMERASE"/>
    <property type="match status" value="1"/>
</dbReference>
<feature type="binding site" evidence="11">
    <location>
        <position position="123"/>
    </location>
    <ligand>
        <name>FMN</name>
        <dbReference type="ChEBI" id="CHEBI:58210"/>
    </ligand>
</feature>
<keyword evidence="9 11" id="KW-0413">Isomerase</keyword>
<keyword evidence="6 11" id="KW-0460">Magnesium</keyword>
<feature type="binding site" evidence="11">
    <location>
        <position position="154"/>
    </location>
    <ligand>
        <name>Mg(2+)</name>
        <dbReference type="ChEBI" id="CHEBI:18420"/>
    </ligand>
</feature>
<dbReference type="EC" id="5.3.3.2" evidence="11"/>
<dbReference type="CDD" id="cd02811">
    <property type="entry name" value="IDI-2_FMN"/>
    <property type="match status" value="1"/>
</dbReference>
<evidence type="ECO:0000256" key="10">
    <source>
        <dbReference type="ARBA" id="ARBA00025810"/>
    </source>
</evidence>
<dbReference type="GO" id="GO:0016491">
    <property type="term" value="F:oxidoreductase activity"/>
    <property type="evidence" value="ECO:0007669"/>
    <property type="project" value="InterPro"/>
</dbReference>
<comment type="catalytic activity">
    <reaction evidence="11">
        <text>isopentenyl diphosphate = dimethylallyl diphosphate</text>
        <dbReference type="Rhea" id="RHEA:23284"/>
        <dbReference type="ChEBI" id="CHEBI:57623"/>
        <dbReference type="ChEBI" id="CHEBI:128769"/>
        <dbReference type="EC" id="5.3.3.2"/>
    </reaction>
</comment>
<dbReference type="GO" id="GO:0005737">
    <property type="term" value="C:cytoplasm"/>
    <property type="evidence" value="ECO:0007669"/>
    <property type="project" value="UniProtKB-SubCell"/>
</dbReference>
<dbReference type="InterPro" id="IPR011179">
    <property type="entry name" value="IPdP_isomerase"/>
</dbReference>
<feature type="binding site" evidence="11">
    <location>
        <position position="95"/>
    </location>
    <ligand>
        <name>FMN</name>
        <dbReference type="ChEBI" id="CHEBI:58210"/>
    </ligand>
</feature>
<comment type="caution">
    <text evidence="13">The sequence shown here is derived from an EMBL/GenBank/DDBJ whole genome shotgun (WGS) entry which is preliminary data.</text>
</comment>
<evidence type="ECO:0000256" key="4">
    <source>
        <dbReference type="ARBA" id="ARBA00022643"/>
    </source>
</evidence>
<reference evidence="13" key="1">
    <citation type="submission" date="2018-08" db="EMBL/GenBank/DDBJ databases">
        <title>Comparative genomics of wild bee and flower associated Lactobacillus reveals potential adaptation to the bee host.</title>
        <authorList>
            <person name="Vuong H.Q."/>
            <person name="Mcfrederick Q.S."/>
        </authorList>
    </citation>
    <scope>NUCLEOTIDE SEQUENCE</scope>
    <source>
        <strain evidence="13">HV_63</strain>
    </source>
</reference>
<dbReference type="Pfam" id="PF01070">
    <property type="entry name" value="FMN_dh"/>
    <property type="match status" value="1"/>
</dbReference>
<dbReference type="SUPFAM" id="SSF51395">
    <property type="entry name" value="FMN-linked oxidoreductases"/>
    <property type="match status" value="1"/>
</dbReference>
<dbReference type="AlphaFoldDB" id="A0A9Q8IMC5"/>
<dbReference type="InterPro" id="IPR000262">
    <property type="entry name" value="FMN-dep_DH"/>
</dbReference>
<keyword evidence="7 11" id="KW-0521">NADP</keyword>
<feature type="binding site" evidence="11">
    <location>
        <position position="209"/>
    </location>
    <ligand>
        <name>FMN</name>
        <dbReference type="ChEBI" id="CHEBI:58210"/>
    </ligand>
</feature>
<keyword evidence="5 11" id="KW-0479">Metal-binding</keyword>
<dbReference type="GeneID" id="58107993"/>
<feature type="binding site" evidence="11">
    <location>
        <position position="214"/>
    </location>
    <ligand>
        <name>FMN</name>
        <dbReference type="ChEBI" id="CHEBI:58210"/>
    </ligand>
</feature>
<evidence type="ECO:0000313" key="14">
    <source>
        <dbReference type="Proteomes" id="UP000784700"/>
    </source>
</evidence>
<feature type="binding site" evidence="11">
    <location>
        <begin position="281"/>
        <end position="282"/>
    </location>
    <ligand>
        <name>FMN</name>
        <dbReference type="ChEBI" id="CHEBI:58210"/>
    </ligand>
</feature>